<name>A0A9D4LAD9_DREPO</name>
<dbReference type="EMBL" id="JAIWYP010000003">
    <property type="protein sequence ID" value="KAH3854945.1"/>
    <property type="molecule type" value="Genomic_DNA"/>
</dbReference>
<dbReference type="Proteomes" id="UP000828390">
    <property type="component" value="Unassembled WGS sequence"/>
</dbReference>
<comment type="caution">
    <text evidence="1">The sequence shown here is derived from an EMBL/GenBank/DDBJ whole genome shotgun (WGS) entry which is preliminary data.</text>
</comment>
<reference evidence="1" key="2">
    <citation type="submission" date="2020-11" db="EMBL/GenBank/DDBJ databases">
        <authorList>
            <person name="McCartney M.A."/>
            <person name="Auch B."/>
            <person name="Kono T."/>
            <person name="Mallez S."/>
            <person name="Becker A."/>
            <person name="Gohl D.M."/>
            <person name="Silverstein K.A.T."/>
            <person name="Koren S."/>
            <person name="Bechman K.B."/>
            <person name="Herman A."/>
            <person name="Abrahante J.E."/>
            <person name="Garbe J."/>
        </authorList>
    </citation>
    <scope>NUCLEOTIDE SEQUENCE</scope>
    <source>
        <strain evidence="1">Duluth1</strain>
        <tissue evidence="1">Whole animal</tissue>
    </source>
</reference>
<accession>A0A9D4LAD9</accession>
<reference evidence="1" key="1">
    <citation type="journal article" date="2019" name="bioRxiv">
        <title>The Genome of the Zebra Mussel, Dreissena polymorpha: A Resource for Invasive Species Research.</title>
        <authorList>
            <person name="McCartney M.A."/>
            <person name="Auch B."/>
            <person name="Kono T."/>
            <person name="Mallez S."/>
            <person name="Zhang Y."/>
            <person name="Obille A."/>
            <person name="Becker A."/>
            <person name="Abrahante J.E."/>
            <person name="Garbe J."/>
            <person name="Badalamenti J.P."/>
            <person name="Herman A."/>
            <person name="Mangelson H."/>
            <person name="Liachko I."/>
            <person name="Sullivan S."/>
            <person name="Sone E.D."/>
            <person name="Koren S."/>
            <person name="Silverstein K.A.T."/>
            <person name="Beckman K.B."/>
            <person name="Gohl D.M."/>
        </authorList>
    </citation>
    <scope>NUCLEOTIDE SEQUENCE</scope>
    <source>
        <strain evidence="1">Duluth1</strain>
        <tissue evidence="1">Whole animal</tissue>
    </source>
</reference>
<gene>
    <name evidence="1" type="ORF">DPMN_097505</name>
</gene>
<proteinExistence type="predicted"/>
<evidence type="ECO:0000313" key="2">
    <source>
        <dbReference type="Proteomes" id="UP000828390"/>
    </source>
</evidence>
<protein>
    <submittedName>
        <fullName evidence="1">Uncharacterized protein</fullName>
    </submittedName>
</protein>
<sequence length="69" mass="7970">MLNSIRTGALGHRKYIKPTQQYCSKLIEMRNMDLRPSHLDTKLSNAMHGFAPTKAQTKKRRIICSKNLK</sequence>
<dbReference type="AlphaFoldDB" id="A0A9D4LAD9"/>
<evidence type="ECO:0000313" key="1">
    <source>
        <dbReference type="EMBL" id="KAH3854945.1"/>
    </source>
</evidence>
<keyword evidence="2" id="KW-1185">Reference proteome</keyword>
<organism evidence="1 2">
    <name type="scientific">Dreissena polymorpha</name>
    <name type="common">Zebra mussel</name>
    <name type="synonym">Mytilus polymorpha</name>
    <dbReference type="NCBI Taxonomy" id="45954"/>
    <lineage>
        <taxon>Eukaryota</taxon>
        <taxon>Metazoa</taxon>
        <taxon>Spiralia</taxon>
        <taxon>Lophotrochozoa</taxon>
        <taxon>Mollusca</taxon>
        <taxon>Bivalvia</taxon>
        <taxon>Autobranchia</taxon>
        <taxon>Heteroconchia</taxon>
        <taxon>Euheterodonta</taxon>
        <taxon>Imparidentia</taxon>
        <taxon>Neoheterodontei</taxon>
        <taxon>Myida</taxon>
        <taxon>Dreissenoidea</taxon>
        <taxon>Dreissenidae</taxon>
        <taxon>Dreissena</taxon>
    </lineage>
</organism>